<evidence type="ECO:0000256" key="1">
    <source>
        <dbReference type="ARBA" id="ARBA00004141"/>
    </source>
</evidence>
<accession>A0A8H7TS02</accession>
<evidence type="ECO:0008006" key="8">
    <source>
        <dbReference type="Google" id="ProtNLM"/>
    </source>
</evidence>
<name>A0A8H7TS02_BIOOC</name>
<dbReference type="EMBL" id="JADCTT010000003">
    <property type="protein sequence ID" value="KAF9754697.1"/>
    <property type="molecule type" value="Genomic_DNA"/>
</dbReference>
<evidence type="ECO:0000313" key="6">
    <source>
        <dbReference type="EMBL" id="KAF9754697.1"/>
    </source>
</evidence>
<comment type="subcellular location">
    <subcellularLocation>
        <location evidence="1">Membrane</location>
        <topology evidence="1">Multi-pass membrane protein</topology>
    </subcellularLocation>
</comment>
<dbReference type="Proteomes" id="UP000616885">
    <property type="component" value="Unassembled WGS sequence"/>
</dbReference>
<feature type="transmembrane region" description="Helical" evidence="5">
    <location>
        <begin position="57"/>
        <end position="81"/>
    </location>
</feature>
<dbReference type="GO" id="GO:0005886">
    <property type="term" value="C:plasma membrane"/>
    <property type="evidence" value="ECO:0007669"/>
    <property type="project" value="TreeGrafter"/>
</dbReference>
<evidence type="ECO:0000256" key="4">
    <source>
        <dbReference type="ARBA" id="ARBA00023136"/>
    </source>
</evidence>
<keyword evidence="3 5" id="KW-1133">Transmembrane helix</keyword>
<evidence type="ECO:0000256" key="5">
    <source>
        <dbReference type="SAM" id="Phobius"/>
    </source>
</evidence>
<dbReference type="SUPFAM" id="SSF103473">
    <property type="entry name" value="MFS general substrate transporter"/>
    <property type="match status" value="1"/>
</dbReference>
<dbReference type="AlphaFoldDB" id="A0A8H7TS02"/>
<keyword evidence="4 5" id="KW-0472">Membrane</keyword>
<proteinExistence type="predicted"/>
<dbReference type="PANTHER" id="PTHR23501:SF198">
    <property type="entry name" value="AZOLE RESISTANCE PROTEIN 1-RELATED"/>
    <property type="match status" value="1"/>
</dbReference>
<evidence type="ECO:0000256" key="2">
    <source>
        <dbReference type="ARBA" id="ARBA00022692"/>
    </source>
</evidence>
<organism evidence="6 7">
    <name type="scientific">Bionectria ochroleuca</name>
    <name type="common">Gliocladium roseum</name>
    <dbReference type="NCBI Taxonomy" id="29856"/>
    <lineage>
        <taxon>Eukaryota</taxon>
        <taxon>Fungi</taxon>
        <taxon>Dikarya</taxon>
        <taxon>Ascomycota</taxon>
        <taxon>Pezizomycotina</taxon>
        <taxon>Sordariomycetes</taxon>
        <taxon>Hypocreomycetidae</taxon>
        <taxon>Hypocreales</taxon>
        <taxon>Bionectriaceae</taxon>
        <taxon>Clonostachys</taxon>
    </lineage>
</organism>
<evidence type="ECO:0000256" key="3">
    <source>
        <dbReference type="ARBA" id="ARBA00022989"/>
    </source>
</evidence>
<comment type="caution">
    <text evidence="6">The sequence shown here is derived from an EMBL/GenBank/DDBJ whole genome shotgun (WGS) entry which is preliminary data.</text>
</comment>
<dbReference type="GO" id="GO:0022857">
    <property type="term" value="F:transmembrane transporter activity"/>
    <property type="evidence" value="ECO:0007669"/>
    <property type="project" value="TreeGrafter"/>
</dbReference>
<evidence type="ECO:0000313" key="7">
    <source>
        <dbReference type="Proteomes" id="UP000616885"/>
    </source>
</evidence>
<feature type="transmembrane region" description="Helical" evidence="5">
    <location>
        <begin position="24"/>
        <end position="45"/>
    </location>
</feature>
<dbReference type="PANTHER" id="PTHR23501">
    <property type="entry name" value="MAJOR FACILITATOR SUPERFAMILY"/>
    <property type="match status" value="1"/>
</dbReference>
<reference evidence="6" key="1">
    <citation type="submission" date="2020-10" db="EMBL/GenBank/DDBJ databases">
        <title>High-Quality Genome Resource of Clonostachys rosea strain S41 by Oxford Nanopore Long-Read Sequencing.</title>
        <authorList>
            <person name="Wang H."/>
        </authorList>
    </citation>
    <scope>NUCLEOTIDE SEQUENCE</scope>
    <source>
        <strain evidence="6">S41</strain>
    </source>
</reference>
<gene>
    <name evidence="6" type="ORF">IM811_010138</name>
</gene>
<keyword evidence="2 5" id="KW-0812">Transmembrane</keyword>
<sequence>MILFTVGSGMITTFDIHTPLREWFGYQVIAGLGIGAGFQIGGVLIVQTVLPQEWVPVGTACVQFFQAFGGAIFVAVAQTLFQNGMIDHINAANIGIDPQIFINSGASEIKNVLEQMHRLDAFDTVLEAYMIGLRNTYYISVACAGAAFLCTLGFEWKSVKKGPDGKEKKPEPVMAA</sequence>
<feature type="transmembrane region" description="Helical" evidence="5">
    <location>
        <begin position="137"/>
        <end position="156"/>
    </location>
</feature>
<protein>
    <recommendedName>
        <fullName evidence="8">Major facilitator superfamily (MFS) profile domain-containing protein</fullName>
    </recommendedName>
</protein>
<dbReference type="InterPro" id="IPR036259">
    <property type="entry name" value="MFS_trans_sf"/>
</dbReference>